<dbReference type="EMBL" id="CM045768">
    <property type="protein sequence ID" value="KAI7984586.1"/>
    <property type="molecule type" value="Genomic_DNA"/>
</dbReference>
<organism evidence="1 2">
    <name type="scientific">Camellia lanceoleosa</name>
    <dbReference type="NCBI Taxonomy" id="1840588"/>
    <lineage>
        <taxon>Eukaryota</taxon>
        <taxon>Viridiplantae</taxon>
        <taxon>Streptophyta</taxon>
        <taxon>Embryophyta</taxon>
        <taxon>Tracheophyta</taxon>
        <taxon>Spermatophyta</taxon>
        <taxon>Magnoliopsida</taxon>
        <taxon>eudicotyledons</taxon>
        <taxon>Gunneridae</taxon>
        <taxon>Pentapetalae</taxon>
        <taxon>asterids</taxon>
        <taxon>Ericales</taxon>
        <taxon>Theaceae</taxon>
        <taxon>Camellia</taxon>
    </lineage>
</organism>
<keyword evidence="2" id="KW-1185">Reference proteome</keyword>
<evidence type="ECO:0000313" key="2">
    <source>
        <dbReference type="Proteomes" id="UP001060215"/>
    </source>
</evidence>
<reference evidence="1 2" key="1">
    <citation type="journal article" date="2022" name="Plant J.">
        <title>Chromosome-level genome of Camellia lanceoleosa provides a valuable resource for understanding genome evolution and self-incompatibility.</title>
        <authorList>
            <person name="Gong W."/>
            <person name="Xiao S."/>
            <person name="Wang L."/>
            <person name="Liao Z."/>
            <person name="Chang Y."/>
            <person name="Mo W."/>
            <person name="Hu G."/>
            <person name="Li W."/>
            <person name="Zhao G."/>
            <person name="Zhu H."/>
            <person name="Hu X."/>
            <person name="Ji K."/>
            <person name="Xiang X."/>
            <person name="Song Q."/>
            <person name="Yuan D."/>
            <person name="Jin S."/>
            <person name="Zhang L."/>
        </authorList>
    </citation>
    <scope>NUCLEOTIDE SEQUENCE [LARGE SCALE GENOMIC DNA]</scope>
    <source>
        <strain evidence="1">SQ_2022a</strain>
    </source>
</reference>
<proteinExistence type="predicted"/>
<sequence length="77" mass="7804">MSGCGGNCNCGSDCKCDSSSKCGMYPDIENTTTITTIIVGVAPPVNMYSEGSEKSFGAEGGHGCKCGSNCKCDPCTC</sequence>
<evidence type="ECO:0000313" key="1">
    <source>
        <dbReference type="EMBL" id="KAI7984586.1"/>
    </source>
</evidence>
<protein>
    <submittedName>
        <fullName evidence="1">Uncharacterized protein</fullName>
    </submittedName>
</protein>
<gene>
    <name evidence="1" type="ORF">LOK49_LG15G01391</name>
</gene>
<dbReference type="Proteomes" id="UP001060215">
    <property type="component" value="Chromosome 11"/>
</dbReference>
<comment type="caution">
    <text evidence="1">The sequence shown here is derived from an EMBL/GenBank/DDBJ whole genome shotgun (WGS) entry which is preliminary data.</text>
</comment>
<name>A0ACC0F939_9ERIC</name>
<accession>A0ACC0F939</accession>